<dbReference type="InterPro" id="IPR008979">
    <property type="entry name" value="Galactose-bd-like_sf"/>
</dbReference>
<feature type="binding site" evidence="9">
    <location>
        <position position="269"/>
    </location>
    <ligand>
        <name>Zn(2+)</name>
        <dbReference type="ChEBI" id="CHEBI:29105"/>
        <note>catalytic</note>
    </ligand>
</feature>
<dbReference type="PANTHER" id="PTHR11905">
    <property type="entry name" value="ADAM A DISINTEGRIN AND METALLOPROTEASE DOMAIN"/>
    <property type="match status" value="1"/>
</dbReference>
<dbReference type="Pfam" id="PF00090">
    <property type="entry name" value="TSP_1"/>
    <property type="match status" value="1"/>
</dbReference>
<dbReference type="PROSITE" id="PS50215">
    <property type="entry name" value="ADAM_MEPRO"/>
    <property type="match status" value="1"/>
</dbReference>
<dbReference type="InterPro" id="IPR014716">
    <property type="entry name" value="Fibrinogen_a/b/g_C_1"/>
</dbReference>
<dbReference type="FunFam" id="4.10.70.10:FF:000003">
    <property type="entry name" value="Disintegrin and metalloproteinase domain-containing protein 17"/>
    <property type="match status" value="1"/>
</dbReference>
<keyword evidence="6 8" id="KW-1015">Disulfide bond</keyword>
<dbReference type="SMART" id="SM00209">
    <property type="entry name" value="TSP1"/>
    <property type="match status" value="1"/>
</dbReference>
<dbReference type="SUPFAM" id="SSF49785">
    <property type="entry name" value="Galactose-binding domain-like"/>
    <property type="match status" value="2"/>
</dbReference>
<evidence type="ECO:0000256" key="4">
    <source>
        <dbReference type="ARBA" id="ARBA00022989"/>
    </source>
</evidence>
<dbReference type="CDD" id="cd00057">
    <property type="entry name" value="FA58C"/>
    <property type="match status" value="1"/>
</dbReference>
<dbReference type="InterPro" id="IPR034027">
    <property type="entry name" value="Reprolysin_adamalysin"/>
</dbReference>
<keyword evidence="2" id="KW-0812">Transmembrane</keyword>
<dbReference type="InterPro" id="IPR024079">
    <property type="entry name" value="MetalloPept_cat_dom_sf"/>
</dbReference>
<evidence type="ECO:0000259" key="12">
    <source>
        <dbReference type="PROSITE" id="PS50215"/>
    </source>
</evidence>
<dbReference type="InterPro" id="IPR002181">
    <property type="entry name" value="Fibrinogen_a/b/g_C_dom"/>
</dbReference>
<dbReference type="InterPro" id="IPR035992">
    <property type="entry name" value="Ricin_B-like_lectins"/>
</dbReference>
<dbReference type="PANTHER" id="PTHR11905:SF159">
    <property type="entry name" value="ADAM METALLOPROTEASE"/>
    <property type="match status" value="1"/>
</dbReference>
<dbReference type="Pfam" id="PF01421">
    <property type="entry name" value="Reprolysin"/>
    <property type="match status" value="1"/>
</dbReference>
<accession>A0A9X0D4D8</accession>
<keyword evidence="9" id="KW-0479">Metal-binding</keyword>
<dbReference type="GO" id="GO:0004222">
    <property type="term" value="F:metalloendopeptidase activity"/>
    <property type="evidence" value="ECO:0007669"/>
    <property type="project" value="InterPro"/>
</dbReference>
<dbReference type="CDD" id="cd04269">
    <property type="entry name" value="ZnMc_adamalysin_II_like"/>
    <property type="match status" value="1"/>
</dbReference>
<evidence type="ECO:0000313" key="15">
    <source>
        <dbReference type="Proteomes" id="UP001163046"/>
    </source>
</evidence>
<feature type="active site" evidence="9">
    <location>
        <position position="270"/>
    </location>
</feature>
<evidence type="ECO:0000256" key="6">
    <source>
        <dbReference type="ARBA" id="ARBA00023157"/>
    </source>
</evidence>
<organism evidence="14 15">
    <name type="scientific">Desmophyllum pertusum</name>
    <dbReference type="NCBI Taxonomy" id="174260"/>
    <lineage>
        <taxon>Eukaryota</taxon>
        <taxon>Metazoa</taxon>
        <taxon>Cnidaria</taxon>
        <taxon>Anthozoa</taxon>
        <taxon>Hexacorallia</taxon>
        <taxon>Scleractinia</taxon>
        <taxon>Caryophylliina</taxon>
        <taxon>Caryophylliidae</taxon>
        <taxon>Desmophyllum</taxon>
    </lineage>
</organism>
<keyword evidence="4" id="KW-1133">Transmembrane helix</keyword>
<feature type="domain" description="Peptidase M12B" evidence="12">
    <location>
        <begin position="135"/>
        <end position="324"/>
    </location>
</feature>
<dbReference type="Gene3D" id="4.10.70.10">
    <property type="entry name" value="Disintegrin domain"/>
    <property type="match status" value="1"/>
</dbReference>
<dbReference type="InterPro" id="IPR036056">
    <property type="entry name" value="Fibrinogen-like_C"/>
</dbReference>
<comment type="subcellular location">
    <subcellularLocation>
        <location evidence="1">Membrane</location>
        <topology evidence="1">Single-pass membrane protein</topology>
    </subcellularLocation>
</comment>
<dbReference type="SMART" id="SM00608">
    <property type="entry name" value="ACR"/>
    <property type="match status" value="1"/>
</dbReference>
<evidence type="ECO:0000259" key="11">
    <source>
        <dbReference type="PROSITE" id="PS50214"/>
    </source>
</evidence>
<gene>
    <name evidence="14" type="primary">ADAM29_3</name>
    <name evidence="14" type="ORF">OS493_008589</name>
</gene>
<dbReference type="GO" id="GO:0006508">
    <property type="term" value="P:proteolysis"/>
    <property type="evidence" value="ECO:0007669"/>
    <property type="project" value="InterPro"/>
</dbReference>
<dbReference type="FunFam" id="2.20.100.10:FF:000002">
    <property type="entry name" value="Unc-5 netrin receptor C"/>
    <property type="match status" value="1"/>
</dbReference>
<dbReference type="CDD" id="cd23417">
    <property type="entry name" value="beta-trefoil_Ricin_MytiLec-like"/>
    <property type="match status" value="1"/>
</dbReference>
<evidence type="ECO:0000256" key="1">
    <source>
        <dbReference type="ARBA" id="ARBA00004167"/>
    </source>
</evidence>
<evidence type="ECO:0000259" key="10">
    <source>
        <dbReference type="PROSITE" id="PS50022"/>
    </source>
</evidence>
<dbReference type="InterPro" id="IPR001590">
    <property type="entry name" value="Peptidase_M12B"/>
</dbReference>
<dbReference type="InterPro" id="IPR000742">
    <property type="entry name" value="EGF"/>
</dbReference>
<dbReference type="InterPro" id="IPR036383">
    <property type="entry name" value="TSP1_rpt_sf"/>
</dbReference>
<feature type="binding site" evidence="9">
    <location>
        <position position="279"/>
    </location>
    <ligand>
        <name>Zn(2+)</name>
        <dbReference type="ChEBI" id="CHEBI:29105"/>
        <note>catalytic</note>
    </ligand>
</feature>
<dbReference type="GO" id="GO:0046872">
    <property type="term" value="F:metal ion binding"/>
    <property type="evidence" value="ECO:0007669"/>
    <property type="project" value="UniProtKB-KW"/>
</dbReference>
<dbReference type="PROSITE" id="PS50214">
    <property type="entry name" value="DISINTEGRIN_2"/>
    <property type="match status" value="1"/>
</dbReference>
<dbReference type="SUPFAM" id="SSF57552">
    <property type="entry name" value="Blood coagulation inhibitor (disintegrin)"/>
    <property type="match status" value="1"/>
</dbReference>
<evidence type="ECO:0000256" key="9">
    <source>
        <dbReference type="PROSITE-ProRule" id="PRU00276"/>
    </source>
</evidence>
<protein>
    <submittedName>
        <fullName evidence="14">Metalloendopeptidase</fullName>
    </submittedName>
</protein>
<dbReference type="OrthoDB" id="5977737at2759"/>
<dbReference type="Gene3D" id="3.90.215.10">
    <property type="entry name" value="Gamma Fibrinogen, chain A, domain 1"/>
    <property type="match status" value="1"/>
</dbReference>
<comment type="caution">
    <text evidence="9">Lacks conserved residue(s) required for the propagation of feature annotation.</text>
</comment>
<dbReference type="SUPFAM" id="SSF82895">
    <property type="entry name" value="TSP-1 type 1 repeat"/>
    <property type="match status" value="1"/>
</dbReference>
<name>A0A9X0D4D8_9CNID</name>
<evidence type="ECO:0000256" key="7">
    <source>
        <dbReference type="ARBA" id="ARBA00023180"/>
    </source>
</evidence>
<evidence type="ECO:0000259" key="13">
    <source>
        <dbReference type="PROSITE" id="PS51406"/>
    </source>
</evidence>
<dbReference type="SUPFAM" id="SSF50370">
    <property type="entry name" value="Ricin B-like lectins"/>
    <property type="match status" value="1"/>
</dbReference>
<keyword evidence="15" id="KW-1185">Reference proteome</keyword>
<dbReference type="PROSITE" id="PS50092">
    <property type="entry name" value="TSP1"/>
    <property type="match status" value="1"/>
</dbReference>
<dbReference type="InterPro" id="IPR000884">
    <property type="entry name" value="TSP1_rpt"/>
</dbReference>
<keyword evidence="3" id="KW-0677">Repeat</keyword>
<dbReference type="Gene3D" id="2.60.120.260">
    <property type="entry name" value="Galactose-binding domain-like"/>
    <property type="match status" value="2"/>
</dbReference>
<feature type="domain" description="F5/8 type C" evidence="10">
    <location>
        <begin position="618"/>
        <end position="719"/>
    </location>
</feature>
<dbReference type="Gene3D" id="3.40.390.10">
    <property type="entry name" value="Collagenase (Catalytic Domain)"/>
    <property type="match status" value="1"/>
</dbReference>
<evidence type="ECO:0000256" key="2">
    <source>
        <dbReference type="ARBA" id="ARBA00022692"/>
    </source>
</evidence>
<evidence type="ECO:0000256" key="8">
    <source>
        <dbReference type="PROSITE-ProRule" id="PRU00068"/>
    </source>
</evidence>
<reference evidence="14" key="1">
    <citation type="submission" date="2023-01" db="EMBL/GenBank/DDBJ databases">
        <title>Genome assembly of the deep-sea coral Lophelia pertusa.</title>
        <authorList>
            <person name="Herrera S."/>
            <person name="Cordes E."/>
        </authorList>
    </citation>
    <scope>NUCLEOTIDE SEQUENCE</scope>
    <source>
        <strain evidence="14">USNM1676648</strain>
        <tissue evidence="14">Polyp</tissue>
    </source>
</reference>
<dbReference type="AlphaFoldDB" id="A0A9X0D4D8"/>
<keyword evidence="7" id="KW-0325">Glycoprotein</keyword>
<dbReference type="PROSITE" id="PS50022">
    <property type="entry name" value="FA58C_3"/>
    <property type="match status" value="1"/>
</dbReference>
<dbReference type="Gene3D" id="2.80.10.50">
    <property type="match status" value="1"/>
</dbReference>
<dbReference type="Pfam" id="PF00200">
    <property type="entry name" value="Disintegrin"/>
    <property type="match status" value="1"/>
</dbReference>
<dbReference type="InterPro" id="IPR036436">
    <property type="entry name" value="Disintegrin_dom_sf"/>
</dbReference>
<dbReference type="InterPro" id="IPR001762">
    <property type="entry name" value="Disintegrin_dom"/>
</dbReference>
<comment type="caution">
    <text evidence="14">The sequence shown here is derived from an EMBL/GenBank/DDBJ whole genome shotgun (WGS) entry which is preliminary data.</text>
</comment>
<dbReference type="Proteomes" id="UP001163046">
    <property type="component" value="Unassembled WGS sequence"/>
</dbReference>
<sequence>MTYFKCSFRELISPSFAMRTFANDGSEVIQEDVADHCHYQGAIRGLKDSQGILDDGKDTFYITPDTGKELDGAHRVFQAKEDDFKHVVDKCGNKETHQADSHPAKENSGTFSRIKRSISNIDEFYKPYLTTGETRYNELLLVVDFRMYKKHNNDTNDIRDRVITLANAVDAIYQRINIRIVMKALEIWTNGDPYERASTGGTDLGRFNTYRRDHLVEKLPHDNAHLLSEWRWSDCAGMAYVFGMCGSVSSGVNNWDFGSIIGPYVILAHEMGHNFGFSHDTGTCKCLTPRGCIMGGHKTRVPGFSNCSMESLKRLNDECLYNVPTYKSYNSYCGNGIREEGEECDCGTPEICMAKDPCCEPHKCLLKKESQCSDLHHSCCKNCLYKKQGSLCRGVKTDCDVPEYCLGDSRDCPEDTYIINGYPCNQTNTVIEGNTNFYSVIRRNLNPRISARYLRINPQYWKDWPCLRTDFMGCAADEVNPSAPTPLKSYGLDLCLTPSTKTCSPGDNDPLVYTGGSCSESHVQFTLGSDGVLRHSCSGKMVCPENGATNNGAKIVVSSSCKADDSKFERTSGRSLKHIKTGRCIHTNGAWPGVGRNMVLWSGCDVQRLELWFMKQECVNPLGMQNGDIKDDQITASSSRPGDLPHYGRLGNKKYWCAAKKSKEEYLQVDLGQIKTVSKILIQGRGTWYNWVTGFFLQYSDDGQRWTGYTESGDKTHSNSVCHLGKCSEIHETQCKELWGSTAKDADKGCYDKLNTEAAGYGTCDPTKNASCAASDVLCGQLQCQDSRDAPVVDYGWTYTKIALKNGKQCSAATLKSIDDIGLGMVRDGTKCGADKMCVNQKCQSFDALNIGKCPKVNNKECGGRGVCTNKKSCHCEGGFDSKDGCASALVARDGGWGKWSSWTICDKGCDGGKKTRYRFCDNPFPLHGGADCPGDRHETEDCHTESCPVVISCRHLRQISEEKNHDYPDGVYKIYPIGAKPVMAFCDMTRDGGGWTLLVTSHTNSWASNNVKLRNADSPKLDDDYSILQYADSIKDNINVAGSKFEYRLEANSRGRWVESGRHREDILSQLKTTSKLT</sequence>
<dbReference type="SUPFAM" id="SSF56496">
    <property type="entry name" value="Fibrinogen C-terminal domain-like"/>
    <property type="match status" value="1"/>
</dbReference>
<evidence type="ECO:0000256" key="5">
    <source>
        <dbReference type="ARBA" id="ARBA00023136"/>
    </source>
</evidence>
<dbReference type="Pfam" id="PF00754">
    <property type="entry name" value="F5_F8_type_C"/>
    <property type="match status" value="1"/>
</dbReference>
<dbReference type="InterPro" id="IPR006586">
    <property type="entry name" value="ADAM_Cys-rich"/>
</dbReference>
<dbReference type="SUPFAM" id="SSF55486">
    <property type="entry name" value="Metalloproteases ('zincins'), catalytic domain"/>
    <property type="match status" value="1"/>
</dbReference>
<evidence type="ECO:0000256" key="3">
    <source>
        <dbReference type="ARBA" id="ARBA00022737"/>
    </source>
</evidence>
<dbReference type="PROSITE" id="PS51406">
    <property type="entry name" value="FIBRINOGEN_C_2"/>
    <property type="match status" value="1"/>
</dbReference>
<dbReference type="SMART" id="SM00050">
    <property type="entry name" value="DISIN"/>
    <property type="match status" value="1"/>
</dbReference>
<evidence type="ECO:0000313" key="14">
    <source>
        <dbReference type="EMBL" id="KAJ7386460.1"/>
    </source>
</evidence>
<keyword evidence="9" id="KW-0862">Zinc</keyword>
<dbReference type="EMBL" id="MU825876">
    <property type="protein sequence ID" value="KAJ7386460.1"/>
    <property type="molecule type" value="Genomic_DNA"/>
</dbReference>
<keyword evidence="5" id="KW-0472">Membrane</keyword>
<dbReference type="NCBIfam" id="NF040941">
    <property type="entry name" value="GGGWT_bact"/>
    <property type="match status" value="1"/>
</dbReference>
<dbReference type="GO" id="GO:0016020">
    <property type="term" value="C:membrane"/>
    <property type="evidence" value="ECO:0007669"/>
    <property type="project" value="UniProtKB-SubCell"/>
</dbReference>
<dbReference type="Pfam" id="PF08516">
    <property type="entry name" value="ADAM_CR"/>
    <property type="match status" value="1"/>
</dbReference>
<dbReference type="Gene3D" id="2.20.100.10">
    <property type="entry name" value="Thrombospondin type-1 (TSP1) repeat"/>
    <property type="match status" value="1"/>
</dbReference>
<proteinExistence type="predicted"/>
<feature type="domain" description="Fibrinogen C-terminal" evidence="13">
    <location>
        <begin position="945"/>
        <end position="1003"/>
    </location>
</feature>
<feature type="binding site" evidence="9">
    <location>
        <position position="273"/>
    </location>
    <ligand>
        <name>Zn(2+)</name>
        <dbReference type="ChEBI" id="CHEBI:29105"/>
        <note>catalytic</note>
    </ligand>
</feature>
<feature type="disulfide bond" evidence="8">
    <location>
        <begin position="392"/>
        <end position="412"/>
    </location>
</feature>
<dbReference type="FunFam" id="3.40.390.10:FF:000002">
    <property type="entry name" value="Disintegrin and metalloproteinase domain-containing protein 22"/>
    <property type="match status" value="1"/>
</dbReference>
<dbReference type="InterPro" id="IPR000421">
    <property type="entry name" value="FA58C"/>
</dbReference>
<dbReference type="PROSITE" id="PS01186">
    <property type="entry name" value="EGF_2"/>
    <property type="match status" value="1"/>
</dbReference>
<feature type="domain" description="Disintegrin" evidence="11">
    <location>
        <begin position="330"/>
        <end position="420"/>
    </location>
</feature>